<dbReference type="SMART" id="SM00363">
    <property type="entry name" value="S4"/>
    <property type="match status" value="1"/>
</dbReference>
<keyword evidence="1 5" id="KW-0820">tRNA-binding</keyword>
<accession>A0A125W8U1</accession>
<dbReference type="HOGENOM" id="CLU_101003_4_0_9"/>
<dbReference type="Pfam" id="PF01479">
    <property type="entry name" value="S4"/>
    <property type="match status" value="1"/>
</dbReference>
<reference evidence="7 8" key="1">
    <citation type="submission" date="2010-07" db="EMBL/GenBank/DDBJ databases">
        <authorList>
            <person name="Sid Ahmed O."/>
        </authorList>
    </citation>
    <scope>NUCLEOTIDE SEQUENCE [LARGE SCALE GENOMIC DNA]</scope>
    <source>
        <strain evidence="7 8">TX4248</strain>
    </source>
</reference>
<dbReference type="GO" id="GO:0000049">
    <property type="term" value="F:tRNA binding"/>
    <property type="evidence" value="ECO:0007669"/>
    <property type="project" value="UniProtKB-UniRule"/>
</dbReference>
<protein>
    <recommendedName>
        <fullName evidence="5">RQC P-site tRNA stabilizing factor</fullName>
        <shortName evidence="5">RqcP</shortName>
    </recommendedName>
    <alternativeName>
        <fullName evidence="5">Ribosome-associated protein quality control protein P</fullName>
    </alternativeName>
</protein>
<evidence type="ECO:0000256" key="1">
    <source>
        <dbReference type="ARBA" id="ARBA00022555"/>
    </source>
</evidence>
<dbReference type="CDD" id="cd00165">
    <property type="entry name" value="S4"/>
    <property type="match status" value="1"/>
</dbReference>
<comment type="subunit">
    <text evidence="5">Associates with stalled 50S ribosomal subunits. Binds to RqcH, 23S rRNA and the P-site tRNA. Does not require RqcH for association with 50S subunits.</text>
</comment>
<organism evidence="7 8">
    <name type="scientific">Enterococcus faecalis TX4248</name>
    <dbReference type="NCBI Taxonomy" id="749495"/>
    <lineage>
        <taxon>Bacteria</taxon>
        <taxon>Bacillati</taxon>
        <taxon>Bacillota</taxon>
        <taxon>Bacilli</taxon>
        <taxon>Lactobacillales</taxon>
        <taxon>Enterococcaceae</taxon>
        <taxon>Enterococcus</taxon>
    </lineage>
</organism>
<evidence type="ECO:0000256" key="2">
    <source>
        <dbReference type="ARBA" id="ARBA00022730"/>
    </source>
</evidence>
<dbReference type="Proteomes" id="UP000004846">
    <property type="component" value="Unassembled WGS sequence"/>
</dbReference>
<dbReference type="InterPro" id="IPR025490">
    <property type="entry name" value="RqcP"/>
</dbReference>
<evidence type="ECO:0000313" key="8">
    <source>
        <dbReference type="Proteomes" id="UP000004846"/>
    </source>
</evidence>
<comment type="similarity">
    <text evidence="5">Belongs to the RqcP family.</text>
</comment>
<gene>
    <name evidence="5" type="primary">rqcP</name>
    <name evidence="7" type="ORF">HMPREF9498_00648</name>
</gene>
<dbReference type="EMBL" id="AEBR01000018">
    <property type="protein sequence ID" value="EFM83713.1"/>
    <property type="molecule type" value="Genomic_DNA"/>
</dbReference>
<evidence type="ECO:0000256" key="5">
    <source>
        <dbReference type="HAMAP-Rule" id="MF_00871"/>
    </source>
</evidence>
<dbReference type="SUPFAM" id="SSF55174">
    <property type="entry name" value="Alpha-L RNA-binding motif"/>
    <property type="match status" value="1"/>
</dbReference>
<dbReference type="HAMAP" id="MF_00871">
    <property type="entry name" value="RqcP"/>
    <property type="match status" value="1"/>
</dbReference>
<evidence type="ECO:0000256" key="3">
    <source>
        <dbReference type="ARBA" id="ARBA00022884"/>
    </source>
</evidence>
<comment type="function">
    <text evidence="5">Key component of the ribosome quality control system (RQC), a ribosome-associated complex that mediates the extraction of incompletely synthesized nascent chains from stalled ribosomes and their subsequent degradation. RqcH recruits Ala-charged tRNA, and with RqcP directs the elongation of stalled nascent chains on 50S ribosomal subunits, leading to non-templated C-terminal alanine extensions (Ala tail). The Ala tail promotes nascent chain degradation. RqcP is associated with the translocation-like movement of the peptidyl-tRNA from the A-site into the P-site.</text>
</comment>
<dbReference type="GO" id="GO:0043023">
    <property type="term" value="F:ribosomal large subunit binding"/>
    <property type="evidence" value="ECO:0007669"/>
    <property type="project" value="UniProtKB-UniRule"/>
</dbReference>
<dbReference type="Gene3D" id="3.10.290.10">
    <property type="entry name" value="RNA-binding S4 domain"/>
    <property type="match status" value="1"/>
</dbReference>
<dbReference type="PROSITE" id="PS50889">
    <property type="entry name" value="S4"/>
    <property type="match status" value="1"/>
</dbReference>
<dbReference type="AlphaFoldDB" id="A0A125W8U1"/>
<sequence>MVKFTVWRKNFTDETKKIKEVNVMRLDKFLKVSRIIKRRTVAKEVADKGRIQINGVLAKSSSTVKIGDLVKIQFGNRILEVEVLQLNDSTKKEDATKMYEIKSETRVSEE</sequence>
<evidence type="ECO:0000313" key="7">
    <source>
        <dbReference type="EMBL" id="EFM83713.1"/>
    </source>
</evidence>
<comment type="caution">
    <text evidence="7">The sequence shown here is derived from an EMBL/GenBank/DDBJ whole genome shotgun (WGS) entry which is preliminary data.</text>
</comment>
<keyword evidence="3 5" id="KW-0694">RNA-binding</keyword>
<name>A0A125W8U1_ENTFL</name>
<dbReference type="InterPro" id="IPR036986">
    <property type="entry name" value="S4_RNA-bd_sf"/>
</dbReference>
<dbReference type="GO" id="GO:0072344">
    <property type="term" value="P:rescue of stalled ribosome"/>
    <property type="evidence" value="ECO:0007669"/>
    <property type="project" value="UniProtKB-UniRule"/>
</dbReference>
<evidence type="ECO:0000259" key="6">
    <source>
        <dbReference type="SMART" id="SM00363"/>
    </source>
</evidence>
<evidence type="ECO:0000256" key="4">
    <source>
        <dbReference type="ARBA" id="ARBA00022917"/>
    </source>
</evidence>
<keyword evidence="2 5" id="KW-0699">rRNA-binding</keyword>
<proteinExistence type="inferred from homology"/>
<feature type="domain" description="RNA-binding S4" evidence="6">
    <location>
        <begin position="24"/>
        <end position="87"/>
    </location>
</feature>
<keyword evidence="4 5" id="KW-0648">Protein biosynthesis</keyword>
<dbReference type="GO" id="GO:0019843">
    <property type="term" value="F:rRNA binding"/>
    <property type="evidence" value="ECO:0007669"/>
    <property type="project" value="UniProtKB-UniRule"/>
</dbReference>
<dbReference type="InterPro" id="IPR002942">
    <property type="entry name" value="S4_RNA-bd"/>
</dbReference>